<keyword evidence="1" id="KW-0472">Membrane</keyword>
<reference evidence="2" key="2">
    <citation type="submission" date="2020-07" db="EMBL/GenBank/DDBJ databases">
        <authorList>
            <person name="Vera ALvarez R."/>
            <person name="Arias-Moreno D.M."/>
            <person name="Jimenez-Jacinto V."/>
            <person name="Jimenez-Bremont J.F."/>
            <person name="Swaminathan K."/>
            <person name="Moose S.P."/>
            <person name="Guerrero-Gonzalez M.L."/>
            <person name="Marino-Ramirez L."/>
            <person name="Landsman D."/>
            <person name="Rodriguez-Kessler M."/>
            <person name="Delgado-Sanchez P."/>
        </authorList>
    </citation>
    <scope>NUCLEOTIDE SEQUENCE</scope>
    <source>
        <tissue evidence="2">Cladode</tissue>
    </source>
</reference>
<dbReference type="PANTHER" id="PTHR28110:SF1">
    <property type="entry name" value="TRANSMEMBRANE PROTEIN"/>
    <property type="match status" value="1"/>
</dbReference>
<protein>
    <submittedName>
        <fullName evidence="2">Uncharacterized protein</fullName>
    </submittedName>
</protein>
<name>A0A7C9E3B0_OPUST</name>
<evidence type="ECO:0000313" key="2">
    <source>
        <dbReference type="EMBL" id="MBA4659021.1"/>
    </source>
</evidence>
<dbReference type="AlphaFoldDB" id="A0A7C9E3B0"/>
<dbReference type="PANTHER" id="PTHR28110">
    <property type="entry name" value="TRANSMEMBRANE PROTEIN"/>
    <property type="match status" value="1"/>
</dbReference>
<dbReference type="GO" id="GO:0005737">
    <property type="term" value="C:cytoplasm"/>
    <property type="evidence" value="ECO:0007669"/>
    <property type="project" value="TreeGrafter"/>
</dbReference>
<evidence type="ECO:0000256" key="1">
    <source>
        <dbReference type="SAM" id="Phobius"/>
    </source>
</evidence>
<keyword evidence="1" id="KW-1133">Transmembrane helix</keyword>
<sequence length="343" mass="39042">MSGRSFGASSPKSFNAYPRGEFDIESLSFRNPRKLRSSELKFTRMLKSAANRFKYFYKLHPVMVFCLSLLFGVMVLCIISFYEGRLRLLGSYTNFNAPPRSYPLARLKNLVMVAGHSVYTSNSCGKVDNENSWYLETYQKHPGQAATFVSHIKKGVEAAAKDYEALLLFSGGETRKDAGPRSEAQSYWLVADSEGWFGEEDVRDRALTEEHARDSYENLLFSVCRFRELTGSYPQNITVVSYDFKEERFANLHRSAIGFPASRFFYVGTPTSETSGEAAKKGESLVRFQFEKDPYACVSSLRQKKLRRDPFRRSIPYPDGCPEMEGLFRYCGTSLYSGPLPWA</sequence>
<keyword evidence="1" id="KW-0812">Transmembrane</keyword>
<accession>A0A7C9E3B0</accession>
<organism evidence="2">
    <name type="scientific">Opuntia streptacantha</name>
    <name type="common">Prickly pear cactus</name>
    <name type="synonym">Opuntia cardona</name>
    <dbReference type="NCBI Taxonomy" id="393608"/>
    <lineage>
        <taxon>Eukaryota</taxon>
        <taxon>Viridiplantae</taxon>
        <taxon>Streptophyta</taxon>
        <taxon>Embryophyta</taxon>
        <taxon>Tracheophyta</taxon>
        <taxon>Spermatophyta</taxon>
        <taxon>Magnoliopsida</taxon>
        <taxon>eudicotyledons</taxon>
        <taxon>Gunneridae</taxon>
        <taxon>Pentapetalae</taxon>
        <taxon>Caryophyllales</taxon>
        <taxon>Cactineae</taxon>
        <taxon>Cactaceae</taxon>
        <taxon>Opuntioideae</taxon>
        <taxon>Opuntia</taxon>
    </lineage>
</organism>
<dbReference type="InterPro" id="IPR055323">
    <property type="entry name" value="C57A10.07/YOR238W"/>
</dbReference>
<dbReference type="EMBL" id="GISG01202642">
    <property type="protein sequence ID" value="MBA4659021.1"/>
    <property type="molecule type" value="Transcribed_RNA"/>
</dbReference>
<feature type="transmembrane region" description="Helical" evidence="1">
    <location>
        <begin position="62"/>
        <end position="82"/>
    </location>
</feature>
<proteinExistence type="predicted"/>
<reference evidence="2" key="1">
    <citation type="journal article" date="2013" name="J. Plant Res.">
        <title>Effect of fungi and light on seed germination of three Opuntia species from semiarid lands of central Mexico.</title>
        <authorList>
            <person name="Delgado-Sanchez P."/>
            <person name="Jimenez-Bremont J.F."/>
            <person name="Guerrero-Gonzalez Mde L."/>
            <person name="Flores J."/>
        </authorList>
    </citation>
    <scope>NUCLEOTIDE SEQUENCE</scope>
    <source>
        <tissue evidence="2">Cladode</tissue>
    </source>
</reference>